<dbReference type="InterPro" id="IPR006674">
    <property type="entry name" value="HD_domain"/>
</dbReference>
<dbReference type="PANTHER" id="PTHR35569">
    <property type="entry name" value="CYANAMIDE HYDRATASE DDI2-RELATED"/>
    <property type="match status" value="1"/>
</dbReference>
<keyword evidence="3" id="KW-1185">Reference proteome</keyword>
<dbReference type="InterPro" id="IPR017771">
    <property type="entry name" value="Cyanamide_hydratase_HD"/>
</dbReference>
<accession>A0A395SCX3</accession>
<sequence length="261" mass="29385">MSSLEIKANGWTAVPLNAKEILDTVGKLVEGPTYKVEDIQFPSNDKLVAEAQSFAKERLSPEAYNHSMRVFYWGTLCVSKTQKYWLTCQQGNILAKRLLPEHFEALSTSTWALTCLLHDIGTAEVFFTSTHMSFDLYGGIKAMEVLKVLGGTTDQAEAVAEAIIRHQDVGVDGTITFLGQLIQLATLYDNVGVYEGIEDYGSWVDEATRDNINKTFPRHKWTSCFASVIRQEESNKPWCHSTHIVDFPEKLEANTLMKPWE</sequence>
<evidence type="ECO:0000313" key="2">
    <source>
        <dbReference type="EMBL" id="RGP70210.1"/>
    </source>
</evidence>
<evidence type="ECO:0000259" key="1">
    <source>
        <dbReference type="PROSITE" id="PS51831"/>
    </source>
</evidence>
<organism evidence="2 3">
    <name type="scientific">Fusarium sporotrichioides</name>
    <dbReference type="NCBI Taxonomy" id="5514"/>
    <lineage>
        <taxon>Eukaryota</taxon>
        <taxon>Fungi</taxon>
        <taxon>Dikarya</taxon>
        <taxon>Ascomycota</taxon>
        <taxon>Pezizomycotina</taxon>
        <taxon>Sordariomycetes</taxon>
        <taxon>Hypocreomycetidae</taxon>
        <taxon>Hypocreales</taxon>
        <taxon>Nectriaceae</taxon>
        <taxon>Fusarium</taxon>
    </lineage>
</organism>
<evidence type="ECO:0000313" key="3">
    <source>
        <dbReference type="Proteomes" id="UP000266152"/>
    </source>
</evidence>
<dbReference type="EMBL" id="PXOF01000053">
    <property type="protein sequence ID" value="RGP70210.1"/>
    <property type="molecule type" value="Genomic_DNA"/>
</dbReference>
<gene>
    <name evidence="2" type="ORF">FSPOR_4110</name>
</gene>
<dbReference type="NCBIfam" id="TIGR03401">
    <property type="entry name" value="cyanamide_fam"/>
    <property type="match status" value="1"/>
</dbReference>
<dbReference type="PROSITE" id="PS51831">
    <property type="entry name" value="HD"/>
    <property type="match status" value="1"/>
</dbReference>
<dbReference type="FunFam" id="1.10.3210.10:FF:000038">
    <property type="entry name" value="Cyanamide hydratase, putative"/>
    <property type="match status" value="1"/>
</dbReference>
<proteinExistence type="predicted"/>
<protein>
    <submittedName>
        <fullName evidence="2">Cyanamide hydratase</fullName>
    </submittedName>
</protein>
<dbReference type="AlphaFoldDB" id="A0A395SCX3"/>
<name>A0A395SCX3_FUSSP</name>
<dbReference type="PANTHER" id="PTHR35569:SF8">
    <property type="entry name" value="HYDRATASE, PUTATIVE (AFU_ORTHOLOGUE AFUA_7G06270)-RELATED"/>
    <property type="match status" value="1"/>
</dbReference>
<dbReference type="SUPFAM" id="SSF109604">
    <property type="entry name" value="HD-domain/PDEase-like"/>
    <property type="match status" value="1"/>
</dbReference>
<dbReference type="Gene3D" id="1.10.3210.10">
    <property type="entry name" value="Hypothetical protein af1432"/>
    <property type="match status" value="1"/>
</dbReference>
<feature type="domain" description="HD" evidence="1">
    <location>
        <begin position="63"/>
        <end position="191"/>
    </location>
</feature>
<comment type="caution">
    <text evidence="2">The sequence shown here is derived from an EMBL/GenBank/DDBJ whole genome shotgun (WGS) entry which is preliminary data.</text>
</comment>
<dbReference type="Proteomes" id="UP000266152">
    <property type="component" value="Unassembled WGS sequence"/>
</dbReference>
<reference evidence="2 3" key="1">
    <citation type="journal article" date="2018" name="PLoS Pathog.">
        <title>Evolution of structural diversity of trichothecenes, a family of toxins produced by plant pathogenic and entomopathogenic fungi.</title>
        <authorList>
            <person name="Proctor R.H."/>
            <person name="McCormick S.P."/>
            <person name="Kim H.S."/>
            <person name="Cardoza R.E."/>
            <person name="Stanley A.M."/>
            <person name="Lindo L."/>
            <person name="Kelly A."/>
            <person name="Brown D.W."/>
            <person name="Lee T."/>
            <person name="Vaughan M.M."/>
            <person name="Alexander N.J."/>
            <person name="Busman M."/>
            <person name="Gutierrez S."/>
        </authorList>
    </citation>
    <scope>NUCLEOTIDE SEQUENCE [LARGE SCALE GENOMIC DNA]</scope>
    <source>
        <strain evidence="2 3">NRRL 3299</strain>
    </source>
</reference>